<feature type="transmembrane region" description="Helical" evidence="1">
    <location>
        <begin position="6"/>
        <end position="31"/>
    </location>
</feature>
<proteinExistence type="predicted"/>
<keyword evidence="1" id="KW-0812">Transmembrane</keyword>
<sequence>MTSDELAYWTMIGTWFAGLATFSAVVLSLYLSASASKCKIKSVLKQEDSRSIKLTVLNRGHMYVEIDRIDLVVKKLFKQCINHDSQDLGDLSGYYFESNQEENEQYILPISSPSKSIEIDNSMLYLQYHSFVPYKNGTLDKPFKLPKCHIGIFLKSGEVFYVKMPVNFYRNYRDFVGSQFDEELYRLSVHPERYYAYCDYEELRTKQERILERYSQARKNYHLLFC</sequence>
<evidence type="ECO:0000313" key="2">
    <source>
        <dbReference type="EMBL" id="GLR04365.1"/>
    </source>
</evidence>
<protein>
    <recommendedName>
        <fullName evidence="4">Phage protein</fullName>
    </recommendedName>
</protein>
<dbReference type="Proteomes" id="UP001156669">
    <property type="component" value="Unassembled WGS sequence"/>
</dbReference>
<keyword evidence="3" id="KW-1185">Reference proteome</keyword>
<keyword evidence="1" id="KW-0472">Membrane</keyword>
<reference evidence="3" key="1">
    <citation type="journal article" date="2019" name="Int. J. Syst. Evol. Microbiol.">
        <title>The Global Catalogue of Microorganisms (GCM) 10K type strain sequencing project: providing services to taxonomists for standard genome sequencing and annotation.</title>
        <authorList>
            <consortium name="The Broad Institute Genomics Platform"/>
            <consortium name="The Broad Institute Genome Sequencing Center for Infectious Disease"/>
            <person name="Wu L."/>
            <person name="Ma J."/>
        </authorList>
    </citation>
    <scope>NUCLEOTIDE SEQUENCE [LARGE SCALE GENOMIC DNA]</scope>
    <source>
        <strain evidence="3">NBRC 110633</strain>
    </source>
</reference>
<accession>A0ABQ5Y5K4</accession>
<dbReference type="RefSeq" id="WP_045399172.1">
    <property type="nucleotide sequence ID" value="NZ_BBLD01000018.1"/>
</dbReference>
<evidence type="ECO:0000313" key="3">
    <source>
        <dbReference type="Proteomes" id="UP001156669"/>
    </source>
</evidence>
<gene>
    <name evidence="2" type="ORF">GCM10007906_19530</name>
</gene>
<organism evidence="2 3">
    <name type="scientific">Vibrio hyugaensis</name>
    <dbReference type="NCBI Taxonomy" id="1534743"/>
    <lineage>
        <taxon>Bacteria</taxon>
        <taxon>Pseudomonadati</taxon>
        <taxon>Pseudomonadota</taxon>
        <taxon>Gammaproteobacteria</taxon>
        <taxon>Vibrionales</taxon>
        <taxon>Vibrionaceae</taxon>
        <taxon>Vibrio</taxon>
    </lineage>
</organism>
<name>A0ABQ5Y5K4_9VIBR</name>
<keyword evidence="1" id="KW-1133">Transmembrane helix</keyword>
<dbReference type="EMBL" id="BSOE01000028">
    <property type="protein sequence ID" value="GLR04365.1"/>
    <property type="molecule type" value="Genomic_DNA"/>
</dbReference>
<evidence type="ECO:0008006" key="4">
    <source>
        <dbReference type="Google" id="ProtNLM"/>
    </source>
</evidence>
<comment type="caution">
    <text evidence="2">The sequence shown here is derived from an EMBL/GenBank/DDBJ whole genome shotgun (WGS) entry which is preliminary data.</text>
</comment>
<evidence type="ECO:0000256" key="1">
    <source>
        <dbReference type="SAM" id="Phobius"/>
    </source>
</evidence>